<protein>
    <submittedName>
        <fullName evidence="1">Uncharacterized protein</fullName>
    </submittedName>
</protein>
<accession>A0AAV4IVR9</accession>
<comment type="caution">
    <text evidence="1">The sequence shown here is derived from an EMBL/GenBank/DDBJ whole genome shotgun (WGS) entry which is preliminary data.</text>
</comment>
<dbReference type="Proteomes" id="UP000762676">
    <property type="component" value="Unassembled WGS sequence"/>
</dbReference>
<gene>
    <name evidence="1" type="ORF">ElyMa_001428400</name>
</gene>
<organism evidence="1 2">
    <name type="scientific">Elysia marginata</name>
    <dbReference type="NCBI Taxonomy" id="1093978"/>
    <lineage>
        <taxon>Eukaryota</taxon>
        <taxon>Metazoa</taxon>
        <taxon>Spiralia</taxon>
        <taxon>Lophotrochozoa</taxon>
        <taxon>Mollusca</taxon>
        <taxon>Gastropoda</taxon>
        <taxon>Heterobranchia</taxon>
        <taxon>Euthyneura</taxon>
        <taxon>Panpulmonata</taxon>
        <taxon>Sacoglossa</taxon>
        <taxon>Placobranchoidea</taxon>
        <taxon>Plakobranchidae</taxon>
        <taxon>Elysia</taxon>
    </lineage>
</organism>
<dbReference type="EMBL" id="BMAT01002810">
    <property type="protein sequence ID" value="GFS14628.1"/>
    <property type="molecule type" value="Genomic_DNA"/>
</dbReference>
<evidence type="ECO:0000313" key="2">
    <source>
        <dbReference type="Proteomes" id="UP000762676"/>
    </source>
</evidence>
<keyword evidence="2" id="KW-1185">Reference proteome</keyword>
<proteinExistence type="predicted"/>
<dbReference type="AlphaFoldDB" id="A0AAV4IVR9"/>
<evidence type="ECO:0000313" key="1">
    <source>
        <dbReference type="EMBL" id="GFS14628.1"/>
    </source>
</evidence>
<reference evidence="1 2" key="1">
    <citation type="journal article" date="2021" name="Elife">
        <title>Chloroplast acquisition without the gene transfer in kleptoplastic sea slugs, Plakobranchus ocellatus.</title>
        <authorList>
            <person name="Maeda T."/>
            <person name="Takahashi S."/>
            <person name="Yoshida T."/>
            <person name="Shimamura S."/>
            <person name="Takaki Y."/>
            <person name="Nagai Y."/>
            <person name="Toyoda A."/>
            <person name="Suzuki Y."/>
            <person name="Arimoto A."/>
            <person name="Ishii H."/>
            <person name="Satoh N."/>
            <person name="Nishiyama T."/>
            <person name="Hasebe M."/>
            <person name="Maruyama T."/>
            <person name="Minagawa J."/>
            <person name="Obokata J."/>
            <person name="Shigenobu S."/>
        </authorList>
    </citation>
    <scope>NUCLEOTIDE SEQUENCE [LARGE SCALE GENOMIC DNA]</scope>
</reference>
<sequence length="123" mass="13743">MLVITNFCWPTFLDFTKFRVFAPENIIIKALKYTWLNWGGGGGRGGAVRTRAWFYSIKRSKFGVTDQAKRSRSGCLAARVSSPVADFSSPVGRIDTVCSVITIGSRGIRPGYRTDYTITVFEF</sequence>
<name>A0AAV4IVR9_9GAST</name>